<gene>
    <name evidence="2" type="ORF">BG61_37585</name>
</gene>
<evidence type="ECO:0000313" key="3">
    <source>
        <dbReference type="Proteomes" id="UP000027466"/>
    </source>
</evidence>
<proteinExistence type="predicted"/>
<keyword evidence="1" id="KW-1133">Transmembrane helix</keyword>
<name>A0A069PE22_9BURK</name>
<dbReference type="Pfam" id="PF12279">
    <property type="entry name" value="DUF3619"/>
    <property type="match status" value="1"/>
</dbReference>
<keyword evidence="3" id="KW-1185">Reference proteome</keyword>
<evidence type="ECO:0000313" key="2">
    <source>
        <dbReference type="EMBL" id="KDR38762.1"/>
    </source>
</evidence>
<dbReference type="Proteomes" id="UP000027466">
    <property type="component" value="Unassembled WGS sequence"/>
</dbReference>
<dbReference type="STRING" id="60547.GCA_000751215_06445"/>
<reference evidence="2 3" key="1">
    <citation type="submission" date="2014-03" db="EMBL/GenBank/DDBJ databases">
        <title>Draft Genome Sequences of Four Burkholderia Strains.</title>
        <authorList>
            <person name="Liu X.Y."/>
            <person name="Li C.X."/>
            <person name="Xu J.H."/>
        </authorList>
    </citation>
    <scope>NUCLEOTIDE SEQUENCE [LARGE SCALE GENOMIC DNA]</scope>
    <source>
        <strain evidence="2 3">DSM 50014</strain>
    </source>
</reference>
<protein>
    <submittedName>
        <fullName evidence="2">Membrane protein</fullName>
    </submittedName>
</protein>
<sequence>MSSALESKENEFALKVVRALEENTSNMPAGAVDKLAAARRAALARKKPEKVPVAAHAFTPAFAGAPAAHAGSPDTRETRETRARFGLFSRFGRLGLAWPLLALVIGLAGIAYWEDQQRTAELADIDAAMLSDNLPLDAYLDHGFNAYLTRNH</sequence>
<keyword evidence="1" id="KW-0812">Transmembrane</keyword>
<accession>A0A069PE22</accession>
<keyword evidence="1" id="KW-0472">Membrane</keyword>
<dbReference type="RefSeq" id="WP_035939645.1">
    <property type="nucleotide sequence ID" value="NZ_CADFFX010000026.1"/>
</dbReference>
<dbReference type="EMBL" id="JFHC01000077">
    <property type="protein sequence ID" value="KDR38762.1"/>
    <property type="molecule type" value="Genomic_DNA"/>
</dbReference>
<comment type="caution">
    <text evidence="2">The sequence shown here is derived from an EMBL/GenBank/DDBJ whole genome shotgun (WGS) entry which is preliminary data.</text>
</comment>
<dbReference type="AlphaFoldDB" id="A0A069PE22"/>
<evidence type="ECO:0000256" key="1">
    <source>
        <dbReference type="SAM" id="Phobius"/>
    </source>
</evidence>
<organism evidence="2 3">
    <name type="scientific">Caballeronia glathei</name>
    <dbReference type="NCBI Taxonomy" id="60547"/>
    <lineage>
        <taxon>Bacteria</taxon>
        <taxon>Pseudomonadati</taxon>
        <taxon>Pseudomonadota</taxon>
        <taxon>Betaproteobacteria</taxon>
        <taxon>Burkholderiales</taxon>
        <taxon>Burkholderiaceae</taxon>
        <taxon>Caballeronia</taxon>
    </lineage>
</organism>
<feature type="transmembrane region" description="Helical" evidence="1">
    <location>
        <begin position="94"/>
        <end position="113"/>
    </location>
</feature>
<dbReference type="InterPro" id="IPR022064">
    <property type="entry name" value="DUF3619"/>
</dbReference>